<keyword evidence="3" id="KW-0998">Cell outer membrane</keyword>
<dbReference type="InterPro" id="IPR036942">
    <property type="entry name" value="Beta-barrel_TonB_sf"/>
</dbReference>
<comment type="caution">
    <text evidence="4">The sequence shown here is derived from an EMBL/GenBank/DDBJ whole genome shotgun (WGS) entry which is preliminary data.</text>
</comment>
<reference evidence="5" key="1">
    <citation type="journal article" date="2019" name="Int. J. Syst. Evol. Microbiol.">
        <title>The Global Catalogue of Microorganisms (GCM) 10K type strain sequencing project: providing services to taxonomists for standard genome sequencing and annotation.</title>
        <authorList>
            <consortium name="The Broad Institute Genomics Platform"/>
            <consortium name="The Broad Institute Genome Sequencing Center for Infectious Disease"/>
            <person name="Wu L."/>
            <person name="Ma J."/>
        </authorList>
    </citation>
    <scope>NUCLEOTIDE SEQUENCE [LARGE SCALE GENOMIC DNA]</scope>
    <source>
        <strain evidence="5">CGMCC 1.10106</strain>
    </source>
</reference>
<dbReference type="Proteomes" id="UP000618591">
    <property type="component" value="Unassembled WGS sequence"/>
</dbReference>
<dbReference type="RefSeq" id="WP_229732849.1">
    <property type="nucleotide sequence ID" value="NZ_BMDW01000005.1"/>
</dbReference>
<comment type="subcellular location">
    <subcellularLocation>
        <location evidence="1">Cell outer membrane</location>
    </subcellularLocation>
</comment>
<sequence length="106" mass="11617">MVNIPIVTDKLALRAVGFYRHEEGYLDNVGTGVHNSNTLVDWGGRAALLWRPSERLSIKLLGSYEDSDPRDSSLTSPALGREKRISDQNGFVAKLTLGIHVGNRVG</sequence>
<evidence type="ECO:0000256" key="1">
    <source>
        <dbReference type="ARBA" id="ARBA00004442"/>
    </source>
</evidence>
<gene>
    <name evidence="4" type="ORF">GCM10011395_12080</name>
</gene>
<keyword evidence="2" id="KW-0472">Membrane</keyword>
<dbReference type="Gene3D" id="2.40.170.20">
    <property type="entry name" value="TonB-dependent receptor, beta-barrel domain"/>
    <property type="match status" value="1"/>
</dbReference>
<proteinExistence type="predicted"/>
<evidence type="ECO:0000313" key="5">
    <source>
        <dbReference type="Proteomes" id="UP000618591"/>
    </source>
</evidence>
<protein>
    <recommendedName>
        <fullName evidence="6">TonB-dependent receptor</fullName>
    </recommendedName>
</protein>
<evidence type="ECO:0000256" key="2">
    <source>
        <dbReference type="ARBA" id="ARBA00023136"/>
    </source>
</evidence>
<evidence type="ECO:0000313" key="4">
    <source>
        <dbReference type="EMBL" id="GGA43367.1"/>
    </source>
</evidence>
<dbReference type="EMBL" id="BMDW01000005">
    <property type="protein sequence ID" value="GGA43367.1"/>
    <property type="molecule type" value="Genomic_DNA"/>
</dbReference>
<name>A0ABQ1GHJ0_9SPHN</name>
<organism evidence="4 5">
    <name type="scientific">Sphingomonas psychrolutea</name>
    <dbReference type="NCBI Taxonomy" id="1259676"/>
    <lineage>
        <taxon>Bacteria</taxon>
        <taxon>Pseudomonadati</taxon>
        <taxon>Pseudomonadota</taxon>
        <taxon>Alphaproteobacteria</taxon>
        <taxon>Sphingomonadales</taxon>
        <taxon>Sphingomonadaceae</taxon>
        <taxon>Sphingomonas</taxon>
    </lineage>
</organism>
<evidence type="ECO:0008006" key="6">
    <source>
        <dbReference type="Google" id="ProtNLM"/>
    </source>
</evidence>
<keyword evidence="5" id="KW-1185">Reference proteome</keyword>
<accession>A0ABQ1GHJ0</accession>
<evidence type="ECO:0000256" key="3">
    <source>
        <dbReference type="ARBA" id="ARBA00023237"/>
    </source>
</evidence>
<dbReference type="SUPFAM" id="SSF56935">
    <property type="entry name" value="Porins"/>
    <property type="match status" value="1"/>
</dbReference>